<dbReference type="EMBL" id="Y18930">
    <property type="protein sequence ID" value="CAB57621.1"/>
    <property type="molecule type" value="Genomic_DNA"/>
</dbReference>
<protein>
    <submittedName>
        <fullName evidence="1">Uncharacterized protein ORF-c10_048</fullName>
    </submittedName>
</protein>
<dbReference type="AlphaFoldDB" id="Q9UX71"/>
<sequence length="133" mass="14557">MSLEYSLTTGDNSLNSSSVNSLYSYIGTPIFSSNNFFAYSLASPFNLLTIPIYSSFFNESYSSLEIKPSKNSAFISLITSYLGGCNPNFDGETLPLMYILPPTIPVPTKFPTGSPLYPLPNTIIEPPAIYSPR</sequence>
<accession>Q9UX71</accession>
<reference evidence="1" key="1">
    <citation type="journal article" date="2000" name="Genome">
        <title>Gene content and organization of a 281-kbp contig from the genome of the extremely thermophilic archaeon, Sulfolobus solfataricus P2.</title>
        <authorList>
            <person name="Charlebois R.L."/>
            <person name="Singh R.K."/>
            <person name="Chan-Weiher C.C.-Y."/>
            <person name="Allard G."/>
            <person name="Chow C."/>
            <person name="Confalonieri F."/>
            <person name="Curtis B."/>
            <person name="Duguet M."/>
            <person name="Erauso G."/>
            <person name="Faguy D."/>
            <person name="Gaasterland T."/>
            <person name="Garrett R.A."/>
            <person name="Gordon P."/>
            <person name="Jeffries A.C."/>
            <person name="Kozera C."/>
            <person name="Kushwaha N."/>
            <person name="Lafleur E."/>
            <person name="Medina N."/>
            <person name="Peng X."/>
            <person name="Penny S.L."/>
            <person name="She Q."/>
            <person name="St Jean A."/>
            <person name="van der Oost J."/>
            <person name="Young F."/>
            <person name="Zivanovic Y."/>
            <person name="Doolittle W.F."/>
            <person name="Ragan M.A."/>
            <person name="Sensen C.W."/>
        </authorList>
    </citation>
    <scope>NUCLEOTIDE SEQUENCE</scope>
    <source>
        <strain evidence="1">P2</strain>
    </source>
</reference>
<gene>
    <name evidence="1" type="primary">ORF-c10_048</name>
</gene>
<proteinExistence type="predicted"/>
<evidence type="ECO:0000313" key="1">
    <source>
        <dbReference type="EMBL" id="CAB57621.1"/>
    </source>
</evidence>
<organism evidence="1">
    <name type="scientific">Saccharolobus solfataricus</name>
    <name type="common">Sulfolobus solfataricus</name>
    <dbReference type="NCBI Taxonomy" id="2287"/>
    <lineage>
        <taxon>Archaea</taxon>
        <taxon>Thermoproteota</taxon>
        <taxon>Thermoprotei</taxon>
        <taxon>Sulfolobales</taxon>
        <taxon>Sulfolobaceae</taxon>
        <taxon>Saccharolobus</taxon>
    </lineage>
</organism>
<name>Q9UX71_SACSO</name>